<proteinExistence type="predicted"/>
<dbReference type="Proteomes" id="UP000245523">
    <property type="component" value="Unassembled WGS sequence"/>
</dbReference>
<comment type="caution">
    <text evidence="1">The sequence shown here is derived from an EMBL/GenBank/DDBJ whole genome shotgun (WGS) entry which is preliminary data.</text>
</comment>
<dbReference type="Pfam" id="PF13707">
    <property type="entry name" value="RloB"/>
    <property type="match status" value="1"/>
</dbReference>
<organism evidence="1 2">
    <name type="scientific">Hallerella porci</name>
    <dbReference type="NCBI Taxonomy" id="1945871"/>
    <lineage>
        <taxon>Bacteria</taxon>
        <taxon>Pseudomonadati</taxon>
        <taxon>Fibrobacterota</taxon>
        <taxon>Fibrobacteria</taxon>
        <taxon>Fibrobacterales</taxon>
        <taxon>Fibrobacteraceae</taxon>
        <taxon>Hallerella</taxon>
    </lineage>
</organism>
<dbReference type="RefSeq" id="WP_109587612.1">
    <property type="nucleotide sequence ID" value="NZ_QGHD01000021.1"/>
</dbReference>
<protein>
    <submittedName>
        <fullName evidence="1">RloB-like protein</fullName>
    </submittedName>
</protein>
<gene>
    <name evidence="1" type="ORF">B0H50_1215</name>
</gene>
<dbReference type="EMBL" id="QGHD01000021">
    <property type="protein sequence ID" value="PWK94473.1"/>
    <property type="molecule type" value="Genomic_DNA"/>
</dbReference>
<keyword evidence="2" id="KW-1185">Reference proteome</keyword>
<reference evidence="1 2" key="1">
    <citation type="submission" date="2018-05" db="EMBL/GenBank/DDBJ databases">
        <title>Animal gut microbial communities from fecal samples from Wisconsin, USA.</title>
        <authorList>
            <person name="Neumann A."/>
        </authorList>
    </citation>
    <scope>NUCLEOTIDE SEQUENCE [LARGE SCALE GENOMIC DNA]</scope>
    <source>
        <strain evidence="1 2">UWS4</strain>
    </source>
</reference>
<dbReference type="InterPro" id="IPR025591">
    <property type="entry name" value="RloB"/>
</dbReference>
<sequence>MTTRREERPAKKMKPMFLVFCEGETEEKYLDFLRREYKSPIKIIVKKEGARISQHLIDSRKKELKISSRDCVKTFLLYDLDVVAINQKLKNCKATFLCSNPCIELWFLLHCKNQSSFIGSVKPFYIAAWLFPKNCGSAAVLTSALSHQTV</sequence>
<name>A0ABX5LJ67_9BACT</name>
<accession>A0ABX5LJ67</accession>
<evidence type="ECO:0000313" key="1">
    <source>
        <dbReference type="EMBL" id="PWK94473.1"/>
    </source>
</evidence>
<evidence type="ECO:0000313" key="2">
    <source>
        <dbReference type="Proteomes" id="UP000245523"/>
    </source>
</evidence>